<dbReference type="InterPro" id="IPR018253">
    <property type="entry name" value="DnaJ_domain_CS"/>
</dbReference>
<dbReference type="GO" id="GO:0005789">
    <property type="term" value="C:endoplasmic reticulum membrane"/>
    <property type="evidence" value="ECO:0007669"/>
    <property type="project" value="UniProtKB-SubCell"/>
</dbReference>
<dbReference type="EMBL" id="JAGHQL010000029">
    <property type="protein sequence ID" value="KAH0543649.1"/>
    <property type="molecule type" value="Genomic_DNA"/>
</dbReference>
<dbReference type="AlphaFoldDB" id="A0A9P8I0W1"/>
<dbReference type="InterPro" id="IPR036869">
    <property type="entry name" value="J_dom_sf"/>
</dbReference>
<protein>
    <recommendedName>
        <fullName evidence="7">J domain-containing protein</fullName>
    </recommendedName>
</protein>
<reference evidence="8" key="1">
    <citation type="submission" date="2021-03" db="EMBL/GenBank/DDBJ databases">
        <title>Comparative genomics and phylogenomic investigation of the class Geoglossomycetes provide insights into ecological specialization and systematics.</title>
        <authorList>
            <person name="Melie T."/>
            <person name="Pirro S."/>
            <person name="Miller A.N."/>
            <person name="Quandt A."/>
        </authorList>
    </citation>
    <scope>NUCLEOTIDE SEQUENCE</scope>
    <source>
        <strain evidence="8">GBOQ0MN5Z8</strain>
    </source>
</reference>
<feature type="region of interest" description="Disordered" evidence="6">
    <location>
        <begin position="109"/>
        <end position="152"/>
    </location>
</feature>
<dbReference type="OrthoDB" id="1507364at2759"/>
<dbReference type="Proteomes" id="UP000698800">
    <property type="component" value="Unassembled WGS sequence"/>
</dbReference>
<dbReference type="PROSITE" id="PS50076">
    <property type="entry name" value="DNAJ_2"/>
    <property type="match status" value="1"/>
</dbReference>
<proteinExistence type="predicted"/>
<accession>A0A9P8I0W1</accession>
<dbReference type="SMART" id="SM00271">
    <property type="entry name" value="DnaJ"/>
    <property type="match status" value="1"/>
</dbReference>
<feature type="region of interest" description="Disordered" evidence="6">
    <location>
        <begin position="218"/>
        <end position="239"/>
    </location>
</feature>
<dbReference type="InterPro" id="IPR051100">
    <property type="entry name" value="DnaJ_subfamily_B/C"/>
</dbReference>
<organism evidence="8 9">
    <name type="scientific">Glutinoglossum americanum</name>
    <dbReference type="NCBI Taxonomy" id="1670608"/>
    <lineage>
        <taxon>Eukaryota</taxon>
        <taxon>Fungi</taxon>
        <taxon>Dikarya</taxon>
        <taxon>Ascomycota</taxon>
        <taxon>Pezizomycotina</taxon>
        <taxon>Geoglossomycetes</taxon>
        <taxon>Geoglossales</taxon>
        <taxon>Geoglossaceae</taxon>
        <taxon>Glutinoglossum</taxon>
    </lineage>
</organism>
<evidence type="ECO:0000313" key="8">
    <source>
        <dbReference type="EMBL" id="KAH0543649.1"/>
    </source>
</evidence>
<dbReference type="GO" id="GO:0071218">
    <property type="term" value="P:cellular response to misfolded protein"/>
    <property type="evidence" value="ECO:0007669"/>
    <property type="project" value="TreeGrafter"/>
</dbReference>
<dbReference type="Pfam" id="PF00226">
    <property type="entry name" value="DnaJ"/>
    <property type="match status" value="1"/>
</dbReference>
<dbReference type="CDD" id="cd06257">
    <property type="entry name" value="DnaJ"/>
    <property type="match status" value="1"/>
</dbReference>
<evidence type="ECO:0000256" key="2">
    <source>
        <dbReference type="ARBA" id="ARBA00022692"/>
    </source>
</evidence>
<feature type="compositionally biased region" description="Polar residues" evidence="6">
    <location>
        <begin position="1"/>
        <end position="19"/>
    </location>
</feature>
<dbReference type="SUPFAM" id="SSF46565">
    <property type="entry name" value="Chaperone J-domain"/>
    <property type="match status" value="1"/>
</dbReference>
<comment type="subcellular location">
    <subcellularLocation>
        <location evidence="1">Endoplasmic reticulum membrane</location>
        <topology evidence="1">Single-pass membrane protein</topology>
    </subcellularLocation>
</comment>
<dbReference type="GO" id="GO:0030544">
    <property type="term" value="F:Hsp70 protein binding"/>
    <property type="evidence" value="ECO:0007669"/>
    <property type="project" value="TreeGrafter"/>
</dbReference>
<gene>
    <name evidence="8" type="ORF">FGG08_002087</name>
</gene>
<feature type="region of interest" description="Disordered" evidence="6">
    <location>
        <begin position="1"/>
        <end position="33"/>
    </location>
</feature>
<keyword evidence="2" id="KW-0812">Transmembrane</keyword>
<dbReference type="PANTHER" id="PTHR43908">
    <property type="entry name" value="AT29763P-RELATED"/>
    <property type="match status" value="1"/>
</dbReference>
<evidence type="ECO:0000256" key="6">
    <source>
        <dbReference type="SAM" id="MobiDB-lite"/>
    </source>
</evidence>
<evidence type="ECO:0000313" key="9">
    <source>
        <dbReference type="Proteomes" id="UP000698800"/>
    </source>
</evidence>
<name>A0A9P8I0W1_9PEZI</name>
<dbReference type="InterPro" id="IPR015399">
    <property type="entry name" value="DUF1977_DnaJ-like"/>
</dbReference>
<dbReference type="PANTHER" id="PTHR43908:SF3">
    <property type="entry name" value="AT29763P-RELATED"/>
    <property type="match status" value="1"/>
</dbReference>
<keyword evidence="3" id="KW-0256">Endoplasmic reticulum</keyword>
<evidence type="ECO:0000256" key="1">
    <source>
        <dbReference type="ARBA" id="ARBA00004389"/>
    </source>
</evidence>
<evidence type="ECO:0000259" key="7">
    <source>
        <dbReference type="PROSITE" id="PS50076"/>
    </source>
</evidence>
<feature type="compositionally biased region" description="Basic and acidic residues" evidence="6">
    <location>
        <begin position="20"/>
        <end position="33"/>
    </location>
</feature>
<keyword evidence="9" id="KW-1185">Reference proteome</keyword>
<evidence type="ECO:0000256" key="4">
    <source>
        <dbReference type="ARBA" id="ARBA00022989"/>
    </source>
</evidence>
<dbReference type="InterPro" id="IPR001623">
    <property type="entry name" value="DnaJ_domain"/>
</dbReference>
<dbReference type="FunFam" id="1.10.287.110:FF:000069">
    <property type="entry name" value="ER associated DnaJ chaperone"/>
    <property type="match status" value="1"/>
</dbReference>
<evidence type="ECO:0000256" key="3">
    <source>
        <dbReference type="ARBA" id="ARBA00022824"/>
    </source>
</evidence>
<keyword evidence="4" id="KW-1133">Transmembrane helix</keyword>
<dbReference type="PROSITE" id="PS00636">
    <property type="entry name" value="DNAJ_1"/>
    <property type="match status" value="1"/>
</dbReference>
<keyword evidence="5" id="KW-0472">Membrane</keyword>
<evidence type="ECO:0000256" key="5">
    <source>
        <dbReference type="ARBA" id="ARBA00023136"/>
    </source>
</evidence>
<dbReference type="PRINTS" id="PR00625">
    <property type="entry name" value="JDOMAIN"/>
</dbReference>
<sequence length="384" mass="42868">MPSASTTGAQPNGSGSSAQSREHKQGNQDRKYTIEQKTAVVRVRRCSPTAFYDILGLEEVKKSVTDIEIKKAYRKLSLLTHPDKNGYEGSDEAFKLVSRAFQVLSDPDKRKKYDTFGGDPDNRFAGSSSSTSSPFESAFGGRTPGSARQGPVWEEEISPEELFNRFFGGGGGFAQFGTSQPRMDIINYITLAHTSHTGGFDAPQVFFNMGGGSGFRVHQFGGNRPRRRPRDANGGDEAPASTFSASLSGLLPLLLLVLLPILSTFFSTSMQSPPGPNLRFDSPSPPYTMHRTTPRLKVDYYLNPEEVSDWSLRKLSQLDLRAEQNYVNKLQMECENEIDQRGRLMQDAQGWFFQDVEKMNQARSMELRSCRRLDDLRIGRGINY</sequence>
<dbReference type="Pfam" id="PF09320">
    <property type="entry name" value="DUF1977"/>
    <property type="match status" value="1"/>
</dbReference>
<dbReference type="Gene3D" id="1.10.287.110">
    <property type="entry name" value="DnaJ domain"/>
    <property type="match status" value="1"/>
</dbReference>
<feature type="domain" description="J" evidence="7">
    <location>
        <begin position="50"/>
        <end position="117"/>
    </location>
</feature>
<comment type="caution">
    <text evidence="8">The sequence shown here is derived from an EMBL/GenBank/DDBJ whole genome shotgun (WGS) entry which is preliminary data.</text>
</comment>